<dbReference type="Pfam" id="PF06186">
    <property type="entry name" value="DUF992"/>
    <property type="match status" value="1"/>
</dbReference>
<feature type="chain" id="PRO_5043341554" evidence="1">
    <location>
        <begin position="24"/>
        <end position="157"/>
    </location>
</feature>
<sequence length="157" mass="15244">MRRVAAVAAAAALTAVLTGPAAAQDRVEAGVLKCDVAGGTGFIVGSTKNLTCQFERAGGGVETYSGVVRKFGLDIGTTGETVIVWGVLGPASGVAPGALAGGYGGLSAEATVGVGVGANALIGGSNKAIVLQPLSVQAQEGLNIAAGMSSIELTFVQ</sequence>
<name>A0AAW5R901_9HYPH</name>
<keyword evidence="3" id="KW-1185">Reference proteome</keyword>
<evidence type="ECO:0000313" key="2">
    <source>
        <dbReference type="EMBL" id="MCT8974855.1"/>
    </source>
</evidence>
<comment type="caution">
    <text evidence="2">The sequence shown here is derived from an EMBL/GenBank/DDBJ whole genome shotgun (WGS) entry which is preliminary data.</text>
</comment>
<evidence type="ECO:0000313" key="3">
    <source>
        <dbReference type="Proteomes" id="UP001320898"/>
    </source>
</evidence>
<gene>
    <name evidence="2" type="ORF">MUB46_23605</name>
</gene>
<dbReference type="EMBL" id="JALIDZ010000016">
    <property type="protein sequence ID" value="MCT8974855.1"/>
    <property type="molecule type" value="Genomic_DNA"/>
</dbReference>
<accession>A0AAW5R901</accession>
<reference evidence="2 3" key="1">
    <citation type="submission" date="2022-04" db="EMBL/GenBank/DDBJ databases">
        <authorList>
            <person name="Ye Y.-Q."/>
            <person name="Du Z.-J."/>
        </authorList>
    </citation>
    <scope>NUCLEOTIDE SEQUENCE [LARGE SCALE GENOMIC DNA]</scope>
    <source>
        <strain evidence="2 3">A6E488</strain>
    </source>
</reference>
<feature type="signal peptide" evidence="1">
    <location>
        <begin position="1"/>
        <end position="23"/>
    </location>
</feature>
<dbReference type="Proteomes" id="UP001320898">
    <property type="component" value="Unassembled WGS sequence"/>
</dbReference>
<dbReference type="RefSeq" id="WP_261618444.1">
    <property type="nucleotide sequence ID" value="NZ_JALIDZ010000016.1"/>
</dbReference>
<dbReference type="InterPro" id="IPR009333">
    <property type="entry name" value="DUF992"/>
</dbReference>
<protein>
    <submittedName>
        <fullName evidence="2">DUF992 domain-containing protein</fullName>
    </submittedName>
</protein>
<dbReference type="AlphaFoldDB" id="A0AAW5R901"/>
<evidence type="ECO:0000256" key="1">
    <source>
        <dbReference type="SAM" id="SignalP"/>
    </source>
</evidence>
<keyword evidence="1" id="KW-0732">Signal</keyword>
<organism evidence="2 3">
    <name type="scientific">Microbaculum marinisediminis</name>
    <dbReference type="NCBI Taxonomy" id="2931392"/>
    <lineage>
        <taxon>Bacteria</taxon>
        <taxon>Pseudomonadati</taxon>
        <taxon>Pseudomonadota</taxon>
        <taxon>Alphaproteobacteria</taxon>
        <taxon>Hyphomicrobiales</taxon>
        <taxon>Tepidamorphaceae</taxon>
        <taxon>Microbaculum</taxon>
    </lineage>
</organism>
<proteinExistence type="predicted"/>